<organism evidence="1 2">
    <name type="scientific">Chitinophaga parva</name>
    <dbReference type="NCBI Taxonomy" id="2169414"/>
    <lineage>
        <taxon>Bacteria</taxon>
        <taxon>Pseudomonadati</taxon>
        <taxon>Bacteroidota</taxon>
        <taxon>Chitinophagia</taxon>
        <taxon>Chitinophagales</taxon>
        <taxon>Chitinophagaceae</taxon>
        <taxon>Chitinophaga</taxon>
    </lineage>
</organism>
<dbReference type="AlphaFoldDB" id="A0A2T7BKK8"/>
<proteinExistence type="predicted"/>
<accession>A0A2T7BKK8</accession>
<sequence length="59" mass="6704">MVRKIPWKSQVAVLMDGEEWQYEVDAPGIVLLPGKSQPPPPALEEKILQMLKLYFAPVQ</sequence>
<evidence type="ECO:0000313" key="1">
    <source>
        <dbReference type="EMBL" id="PUZ28214.1"/>
    </source>
</evidence>
<gene>
    <name evidence="1" type="ORF">DCC81_01655</name>
</gene>
<dbReference type="Proteomes" id="UP000244450">
    <property type="component" value="Unassembled WGS sequence"/>
</dbReference>
<reference evidence="1 2" key="1">
    <citation type="submission" date="2018-04" db="EMBL/GenBank/DDBJ databases">
        <title>Chitinophaga fuyangensis sp. nov., isolated from soil in a chemical factory.</title>
        <authorList>
            <person name="Chen K."/>
        </authorList>
    </citation>
    <scope>NUCLEOTIDE SEQUENCE [LARGE SCALE GENOMIC DNA]</scope>
    <source>
        <strain evidence="1 2">LY-1</strain>
    </source>
</reference>
<name>A0A2T7BKK8_9BACT</name>
<comment type="caution">
    <text evidence="1">The sequence shown here is derived from an EMBL/GenBank/DDBJ whole genome shotgun (WGS) entry which is preliminary data.</text>
</comment>
<keyword evidence="2" id="KW-1185">Reference proteome</keyword>
<evidence type="ECO:0000313" key="2">
    <source>
        <dbReference type="Proteomes" id="UP000244450"/>
    </source>
</evidence>
<dbReference type="EMBL" id="QCYK01000001">
    <property type="protein sequence ID" value="PUZ28214.1"/>
    <property type="molecule type" value="Genomic_DNA"/>
</dbReference>
<protein>
    <submittedName>
        <fullName evidence="1">Uncharacterized protein</fullName>
    </submittedName>
</protein>